<evidence type="ECO:0000313" key="2">
    <source>
        <dbReference type="EMBL" id="KHJ90688.1"/>
    </source>
</evidence>
<dbReference type="SUPFAM" id="SSF49313">
    <property type="entry name" value="Cadherin-like"/>
    <property type="match status" value="1"/>
</dbReference>
<name>A0A0B1SZK4_OESDE</name>
<dbReference type="GO" id="GO:0016020">
    <property type="term" value="C:membrane"/>
    <property type="evidence" value="ECO:0007669"/>
    <property type="project" value="InterPro"/>
</dbReference>
<dbReference type="AlphaFoldDB" id="A0A0B1SZK4"/>
<gene>
    <name evidence="2" type="ORF">OESDEN_09461</name>
</gene>
<accession>A0A0B1SZK4</accession>
<feature type="compositionally biased region" description="Polar residues" evidence="1">
    <location>
        <begin position="204"/>
        <end position="215"/>
    </location>
</feature>
<reference evidence="2 3" key="1">
    <citation type="submission" date="2014-03" db="EMBL/GenBank/DDBJ databases">
        <title>Draft genome of the hookworm Oesophagostomum dentatum.</title>
        <authorList>
            <person name="Mitreva M."/>
        </authorList>
    </citation>
    <scope>NUCLEOTIDE SEQUENCE [LARGE SCALE GENOMIC DNA]</scope>
    <source>
        <strain evidence="2 3">OD-Hann</strain>
    </source>
</reference>
<dbReference type="EMBL" id="KN552768">
    <property type="protein sequence ID" value="KHJ90688.1"/>
    <property type="molecule type" value="Genomic_DNA"/>
</dbReference>
<evidence type="ECO:0000313" key="3">
    <source>
        <dbReference type="Proteomes" id="UP000053660"/>
    </source>
</evidence>
<dbReference type="Gene3D" id="2.60.40.60">
    <property type="entry name" value="Cadherins"/>
    <property type="match status" value="1"/>
</dbReference>
<feature type="region of interest" description="Disordered" evidence="1">
    <location>
        <begin position="199"/>
        <end position="263"/>
    </location>
</feature>
<evidence type="ECO:0000256" key="1">
    <source>
        <dbReference type="SAM" id="MobiDB-lite"/>
    </source>
</evidence>
<sequence>MLRKNRLWEESEENAVSEASTEASPRRPVFEFMPQFEHNSYDFMVPEGSNNVSTVLAVISYLGRKEQPTPIFKISFDRMRWFEIGDVTKKELVNYVEYMVTINQRADVYVQYSLTKNGSYKFTVEAHDAGTMQTASIHVDVLSLSPTTRRSTTKTVPTTAYIAASSPLNLTPPLDMFGMTTPLATTKKSKEITEELETTLAEVDSTTAEDLTTTELPLADSTTASETQEATEETSKSEMTTSKNSDEVTQSHSEEVTEESDDIVFSTSTEIFDVTTELPTTAQDPIVEVVTAELQPLDESDVTTKSDEKISLVLASVDMEVVEGFGFSAETTTEESTEEIKIVVEGTTGGKFEFDGSLEKGSIVRGLAVSVVSSGKKKGYTNLALEGTNAFDIRPKQLYTGNKAYLFVKHPSLLTPSNSVTIKAEGEGSSSSKVLTITASASEQSTAKDVSDVVPENKAVEVEEYSFSISEDAPSGTTVGQIRDGGAKKVVGPPGL</sequence>
<feature type="region of interest" description="Disordered" evidence="1">
    <location>
        <begin position="1"/>
        <end position="22"/>
    </location>
</feature>
<keyword evidence="3" id="KW-1185">Reference proteome</keyword>
<dbReference type="GO" id="GO:0005509">
    <property type="term" value="F:calcium ion binding"/>
    <property type="evidence" value="ECO:0007669"/>
    <property type="project" value="InterPro"/>
</dbReference>
<dbReference type="OrthoDB" id="6252479at2759"/>
<feature type="region of interest" description="Disordered" evidence="1">
    <location>
        <begin position="471"/>
        <end position="496"/>
    </location>
</feature>
<protein>
    <submittedName>
        <fullName evidence="2">Uncharacterized protein</fullName>
    </submittedName>
</protein>
<dbReference type="InterPro" id="IPR015919">
    <property type="entry name" value="Cadherin-like_sf"/>
</dbReference>
<organism evidence="2 3">
    <name type="scientific">Oesophagostomum dentatum</name>
    <name type="common">Nodular worm</name>
    <dbReference type="NCBI Taxonomy" id="61180"/>
    <lineage>
        <taxon>Eukaryota</taxon>
        <taxon>Metazoa</taxon>
        <taxon>Ecdysozoa</taxon>
        <taxon>Nematoda</taxon>
        <taxon>Chromadorea</taxon>
        <taxon>Rhabditida</taxon>
        <taxon>Rhabditina</taxon>
        <taxon>Rhabditomorpha</taxon>
        <taxon>Strongyloidea</taxon>
        <taxon>Strongylidae</taxon>
        <taxon>Oesophagostomum</taxon>
    </lineage>
</organism>
<dbReference type="Proteomes" id="UP000053660">
    <property type="component" value="Unassembled WGS sequence"/>
</dbReference>
<proteinExistence type="predicted"/>